<evidence type="ECO:0000256" key="2">
    <source>
        <dbReference type="ARBA" id="ARBA00022980"/>
    </source>
</evidence>
<dbReference type="Proteomes" id="UP001219933">
    <property type="component" value="Chromosome 5"/>
</dbReference>
<evidence type="ECO:0000313" key="5">
    <source>
        <dbReference type="EMBL" id="WFD36703.1"/>
    </source>
</evidence>
<dbReference type="GO" id="GO:0005840">
    <property type="term" value="C:ribosome"/>
    <property type="evidence" value="ECO:0007669"/>
    <property type="project" value="UniProtKB-KW"/>
</dbReference>
<dbReference type="GO" id="GO:0003735">
    <property type="term" value="F:structural constituent of ribosome"/>
    <property type="evidence" value="ECO:0007669"/>
    <property type="project" value="InterPro"/>
</dbReference>
<dbReference type="Pfam" id="PF10681">
    <property type="entry name" value="Rot1"/>
    <property type="match status" value="1"/>
</dbReference>
<dbReference type="GO" id="GO:1990904">
    <property type="term" value="C:ribonucleoprotein complex"/>
    <property type="evidence" value="ECO:0007669"/>
    <property type="project" value="UniProtKB-KW"/>
</dbReference>
<feature type="compositionally biased region" description="Basic and acidic residues" evidence="4">
    <location>
        <begin position="100"/>
        <end position="111"/>
    </location>
</feature>
<organism evidence="5 6">
    <name type="scientific">Malassezia cuniculi</name>
    <dbReference type="NCBI Taxonomy" id="948313"/>
    <lineage>
        <taxon>Eukaryota</taxon>
        <taxon>Fungi</taxon>
        <taxon>Dikarya</taxon>
        <taxon>Basidiomycota</taxon>
        <taxon>Ustilaginomycotina</taxon>
        <taxon>Malasseziomycetes</taxon>
        <taxon>Malasseziales</taxon>
        <taxon>Malasseziaceae</taxon>
        <taxon>Malassezia</taxon>
    </lineage>
</organism>
<dbReference type="GO" id="GO:0051082">
    <property type="term" value="F:unfolded protein binding"/>
    <property type="evidence" value="ECO:0007669"/>
    <property type="project" value="TreeGrafter"/>
</dbReference>
<protein>
    <recommendedName>
        <fullName evidence="7">Protein ROT1</fullName>
    </recommendedName>
</protein>
<proteinExistence type="inferred from homology"/>
<comment type="similarity">
    <text evidence="1">Belongs to the bacterial ribosomal protein bS21 family.</text>
</comment>
<keyword evidence="3" id="KW-0687">Ribonucleoprotein</keyword>
<dbReference type="PANTHER" id="PTHR28090:SF2">
    <property type="entry name" value="PROTEIN ROT1"/>
    <property type="match status" value="1"/>
</dbReference>
<dbReference type="GO" id="GO:0005789">
    <property type="term" value="C:endoplasmic reticulum membrane"/>
    <property type="evidence" value="ECO:0007669"/>
    <property type="project" value="TreeGrafter"/>
</dbReference>
<feature type="compositionally biased region" description="Polar residues" evidence="4">
    <location>
        <begin position="65"/>
        <end position="79"/>
    </location>
</feature>
<sequence>MLAPLVHGARAVMSARVATRSSATTHIPAIWRPMAYRPLTLSAPRFSDVQSKSESSIEESKSSSNTDGQAQTTENNDVSSQRDELWNQMLNTIIIEPDEGASREERLERTAPRNSLDMLSSISEKASSAPVDPRHIMDDLEREFRERATLGFAEPAKPTTGRSFSASPTSANKVPAAVLYRNLMSTLRRNNVRYELRLGERYEKPNQMRRRKRSERHRRRFADMVRKKVQLVMALRARESSIYPDPLPEDETPATWQRVAQLIAGTAGACTVTYFMLFADFGEGEHCFRPLRRMLQVEDYNPFKDLWEHLRGQENGCTRDMLRMLRVLSVLVALCALTVMGALEVKKGKASTYVIDLEGTWSSGSQKVLTGLPFFNPFQLQFTVPETAGVSYSFHTDKDGKQFFETSQFRYHTDPAKPQCFNATMIWQHGTYNIAPNNGSIVMTPFPGDGYIQLMTSCPQFRAEMYSYSQVEVISQWFNYLDTAPGFSQSPTQYAMQFYAADGQPMPLLFQVFNPPQMLPNRQIFMQVL</sequence>
<feature type="region of interest" description="Disordered" evidence="4">
    <location>
        <begin position="46"/>
        <end position="81"/>
    </location>
</feature>
<dbReference type="PANTHER" id="PTHR28090">
    <property type="entry name" value="PROTEIN ROT1"/>
    <property type="match status" value="1"/>
</dbReference>
<name>A0AAF0J7Y2_9BASI</name>
<dbReference type="InterPro" id="IPR001911">
    <property type="entry name" value="Ribosomal_bS21"/>
</dbReference>
<dbReference type="InterPro" id="IPR019623">
    <property type="entry name" value="Rot1"/>
</dbReference>
<keyword evidence="2" id="KW-0689">Ribosomal protein</keyword>
<accession>A0AAF0J7Y2</accession>
<dbReference type="Pfam" id="PF01165">
    <property type="entry name" value="Ribosomal_S21"/>
    <property type="match status" value="1"/>
</dbReference>
<gene>
    <name evidence="5" type="ORF">MCUN1_003590</name>
</gene>
<feature type="compositionally biased region" description="Polar residues" evidence="4">
    <location>
        <begin position="117"/>
        <end position="126"/>
    </location>
</feature>
<evidence type="ECO:0008006" key="7">
    <source>
        <dbReference type="Google" id="ProtNLM"/>
    </source>
</evidence>
<evidence type="ECO:0000256" key="3">
    <source>
        <dbReference type="ARBA" id="ARBA00023274"/>
    </source>
</evidence>
<keyword evidence="6" id="KW-1185">Reference proteome</keyword>
<evidence type="ECO:0000256" key="4">
    <source>
        <dbReference type="SAM" id="MobiDB-lite"/>
    </source>
</evidence>
<dbReference type="AlphaFoldDB" id="A0AAF0J7Y2"/>
<reference evidence="5" key="1">
    <citation type="submission" date="2023-03" db="EMBL/GenBank/DDBJ databases">
        <title>Mating type loci evolution in Malassezia.</title>
        <authorList>
            <person name="Coelho M.A."/>
        </authorList>
    </citation>
    <scope>NUCLEOTIDE SEQUENCE</scope>
    <source>
        <strain evidence="5">CBS 11721</strain>
    </source>
</reference>
<dbReference type="EMBL" id="CP119881">
    <property type="protein sequence ID" value="WFD36703.1"/>
    <property type="molecule type" value="Genomic_DNA"/>
</dbReference>
<dbReference type="GO" id="GO:0006458">
    <property type="term" value="P:'de novo' protein folding"/>
    <property type="evidence" value="ECO:0007669"/>
    <property type="project" value="InterPro"/>
</dbReference>
<evidence type="ECO:0000313" key="6">
    <source>
        <dbReference type="Proteomes" id="UP001219933"/>
    </source>
</evidence>
<evidence type="ECO:0000256" key="1">
    <source>
        <dbReference type="ARBA" id="ARBA00006640"/>
    </source>
</evidence>
<dbReference type="GO" id="GO:0006412">
    <property type="term" value="P:translation"/>
    <property type="evidence" value="ECO:0007669"/>
    <property type="project" value="InterPro"/>
</dbReference>
<feature type="region of interest" description="Disordered" evidence="4">
    <location>
        <begin position="97"/>
        <end position="131"/>
    </location>
</feature>